<comment type="caution">
    <text evidence="1">The sequence shown here is derived from an EMBL/GenBank/DDBJ whole genome shotgun (WGS) entry which is preliminary data.</text>
</comment>
<dbReference type="Proteomes" id="UP000598971">
    <property type="component" value="Unassembled WGS sequence"/>
</dbReference>
<dbReference type="AlphaFoldDB" id="A0A8J8JSI3"/>
<organism evidence="1 2">
    <name type="scientific">Limnovirga soli</name>
    <dbReference type="NCBI Taxonomy" id="2656915"/>
    <lineage>
        <taxon>Bacteria</taxon>
        <taxon>Pseudomonadati</taxon>
        <taxon>Bacteroidota</taxon>
        <taxon>Chitinophagia</taxon>
        <taxon>Chitinophagales</taxon>
        <taxon>Chitinophagaceae</taxon>
        <taxon>Limnovirga</taxon>
    </lineage>
</organism>
<dbReference type="SUPFAM" id="SSF50494">
    <property type="entry name" value="Trypsin-like serine proteases"/>
    <property type="match status" value="1"/>
</dbReference>
<dbReference type="EMBL" id="WHPF01000001">
    <property type="protein sequence ID" value="NNV54110.1"/>
    <property type="molecule type" value="Genomic_DNA"/>
</dbReference>
<accession>A0A8J8JSI3</accession>
<dbReference type="InterPro" id="IPR009003">
    <property type="entry name" value="Peptidase_S1_PA"/>
</dbReference>
<gene>
    <name evidence="1" type="ORF">GD597_01475</name>
</gene>
<evidence type="ECO:0000313" key="2">
    <source>
        <dbReference type="Proteomes" id="UP000598971"/>
    </source>
</evidence>
<keyword evidence="2" id="KW-1185">Reference proteome</keyword>
<dbReference type="RefSeq" id="WP_171606019.1">
    <property type="nucleotide sequence ID" value="NZ_WHPF01000001.1"/>
</dbReference>
<reference evidence="1" key="1">
    <citation type="submission" date="2019-10" db="EMBL/GenBank/DDBJ databases">
        <title>Draft genome sequence of Panacibacter sp. KCS-6.</title>
        <authorList>
            <person name="Yim K.J."/>
        </authorList>
    </citation>
    <scope>NUCLEOTIDE SEQUENCE</scope>
    <source>
        <strain evidence="1">KCS-6</strain>
    </source>
</reference>
<evidence type="ECO:0000313" key="1">
    <source>
        <dbReference type="EMBL" id="NNV54110.1"/>
    </source>
</evidence>
<protein>
    <submittedName>
        <fullName evidence="1">Uncharacterized protein</fullName>
    </submittedName>
</protein>
<name>A0A8J8JSI3_9BACT</name>
<proteinExistence type="predicted"/>
<sequence length="262" mass="30175">MTRIYLLIIFILGSFKSFCQESPLPGDSLSKYSYSLLGFSNSPNADFGTCFFIKQNDNLFLVTAKHTLYNCDTVTKREYAAFKYAIVFIPTLFNAIQFSVPQTIDTCFGIERDTDLLVLKVDKTLFKDVNTVEKFVLPPFKKLGDIEIFGQGMRTDSSFVGFDKQHHIYLPRNTFKVFTAMPILNTKYIDNIHYIIEIEKFRIDNWLKGFSGSPTFLQDDETKKWRLCGVLVQGLIPDSNEHKGAILVVKPEYIFQSINRFQ</sequence>